<comment type="cofactor">
    <cofactor evidence="1">
        <name>FAD</name>
        <dbReference type="ChEBI" id="CHEBI:57692"/>
    </cofactor>
</comment>
<evidence type="ECO:0000256" key="1">
    <source>
        <dbReference type="ARBA" id="ARBA00001974"/>
    </source>
</evidence>
<protein>
    <recommendedName>
        <fullName evidence="6">FAD dependent oxidoreductase domain-containing protein</fullName>
    </recommendedName>
</protein>
<accession>K5WMD6</accession>
<evidence type="ECO:0000256" key="5">
    <source>
        <dbReference type="ARBA" id="ARBA00023002"/>
    </source>
</evidence>
<dbReference type="FunCoup" id="K5WMD6">
    <property type="interactions" value="59"/>
</dbReference>
<evidence type="ECO:0000256" key="2">
    <source>
        <dbReference type="ARBA" id="ARBA00006730"/>
    </source>
</evidence>
<dbReference type="KEGG" id="abp:AGABI1DRAFT108801"/>
<dbReference type="OMA" id="TTWYLEP"/>
<keyword evidence="4" id="KW-0274">FAD</keyword>
<dbReference type="Proteomes" id="UP000008493">
    <property type="component" value="Unassembled WGS sequence"/>
</dbReference>
<dbReference type="SUPFAM" id="SSF54373">
    <property type="entry name" value="FAD-linked reductases, C-terminal domain"/>
    <property type="match status" value="1"/>
</dbReference>
<evidence type="ECO:0000256" key="4">
    <source>
        <dbReference type="ARBA" id="ARBA00022827"/>
    </source>
</evidence>
<dbReference type="PANTHER" id="PTHR11530:SF11">
    <property type="entry name" value="D-ASPARTATE OXIDASE"/>
    <property type="match status" value="1"/>
</dbReference>
<evidence type="ECO:0000259" key="6">
    <source>
        <dbReference type="Pfam" id="PF01266"/>
    </source>
</evidence>
<dbReference type="GO" id="GO:0003884">
    <property type="term" value="F:D-amino-acid oxidase activity"/>
    <property type="evidence" value="ECO:0007669"/>
    <property type="project" value="InterPro"/>
</dbReference>
<keyword evidence="5" id="KW-0560">Oxidoreductase</keyword>
<dbReference type="Gene3D" id="3.30.9.10">
    <property type="entry name" value="D-Amino Acid Oxidase, subunit A, domain 2"/>
    <property type="match status" value="2"/>
</dbReference>
<dbReference type="STRING" id="597362.K5WMD6"/>
<dbReference type="GeneID" id="18822631"/>
<dbReference type="GO" id="GO:0071949">
    <property type="term" value="F:FAD binding"/>
    <property type="evidence" value="ECO:0007669"/>
    <property type="project" value="InterPro"/>
</dbReference>
<dbReference type="eggNOG" id="KOG3923">
    <property type="taxonomic scope" value="Eukaryota"/>
</dbReference>
<dbReference type="GO" id="GO:0005737">
    <property type="term" value="C:cytoplasm"/>
    <property type="evidence" value="ECO:0007669"/>
    <property type="project" value="TreeGrafter"/>
</dbReference>
<organism evidence="7 8">
    <name type="scientific">Agaricus bisporus var. burnettii (strain JB137-S8 / ATCC MYA-4627 / FGSC 10392)</name>
    <name type="common">White button mushroom</name>
    <dbReference type="NCBI Taxonomy" id="597362"/>
    <lineage>
        <taxon>Eukaryota</taxon>
        <taxon>Fungi</taxon>
        <taxon>Dikarya</taxon>
        <taxon>Basidiomycota</taxon>
        <taxon>Agaricomycotina</taxon>
        <taxon>Agaricomycetes</taxon>
        <taxon>Agaricomycetidae</taxon>
        <taxon>Agaricales</taxon>
        <taxon>Agaricineae</taxon>
        <taxon>Agaricaceae</taxon>
        <taxon>Agaricus</taxon>
    </lineage>
</organism>
<reference evidence="8" key="1">
    <citation type="journal article" date="2012" name="Proc. Natl. Acad. Sci. U.S.A.">
        <title>Genome sequence of the button mushroom Agaricus bisporus reveals mechanisms governing adaptation to a humic-rich ecological niche.</title>
        <authorList>
            <person name="Morin E."/>
            <person name="Kohler A."/>
            <person name="Baker A.R."/>
            <person name="Foulongne-Oriol M."/>
            <person name="Lombard V."/>
            <person name="Nagy L.G."/>
            <person name="Ohm R.A."/>
            <person name="Patyshakuliyeva A."/>
            <person name="Brun A."/>
            <person name="Aerts A.L."/>
            <person name="Bailey A.M."/>
            <person name="Billette C."/>
            <person name="Coutinho P.M."/>
            <person name="Deakin G."/>
            <person name="Doddapaneni H."/>
            <person name="Floudas D."/>
            <person name="Grimwood J."/>
            <person name="Hilden K."/>
            <person name="Kuees U."/>
            <person name="LaButti K.M."/>
            <person name="Lapidus A."/>
            <person name="Lindquist E.A."/>
            <person name="Lucas S.M."/>
            <person name="Murat C."/>
            <person name="Riley R.W."/>
            <person name="Salamov A.A."/>
            <person name="Schmutz J."/>
            <person name="Subramanian V."/>
            <person name="Woesten H.A.B."/>
            <person name="Xu J."/>
            <person name="Eastwood D.C."/>
            <person name="Foster G.D."/>
            <person name="Sonnenberg A.S."/>
            <person name="Cullen D."/>
            <person name="de Vries R.P."/>
            <person name="Lundell T."/>
            <person name="Hibbett D.S."/>
            <person name="Henrissat B."/>
            <person name="Burton K.S."/>
            <person name="Kerrigan R.W."/>
            <person name="Challen M.P."/>
            <person name="Grigoriev I.V."/>
            <person name="Martin F."/>
        </authorList>
    </citation>
    <scope>NUCLEOTIDE SEQUENCE [LARGE SCALE GENOMIC DNA]</scope>
    <source>
        <strain evidence="8">JB137-S8 / ATCC MYA-4627 / FGSC 10392</strain>
    </source>
</reference>
<comment type="similarity">
    <text evidence="2">Belongs to the DAMOX/DASOX family.</text>
</comment>
<dbReference type="AlphaFoldDB" id="K5WMD6"/>
<evidence type="ECO:0000313" key="8">
    <source>
        <dbReference type="Proteomes" id="UP000008493"/>
    </source>
</evidence>
<name>K5WMD6_AGABU</name>
<dbReference type="RefSeq" id="XP_007332925.1">
    <property type="nucleotide sequence ID" value="XM_007332863.1"/>
</dbReference>
<dbReference type="EMBL" id="JH971402">
    <property type="protein sequence ID" value="EKM76486.1"/>
    <property type="molecule type" value="Genomic_DNA"/>
</dbReference>
<evidence type="ECO:0000256" key="3">
    <source>
        <dbReference type="ARBA" id="ARBA00022630"/>
    </source>
</evidence>
<dbReference type="InParanoid" id="K5WMD6"/>
<sequence>MEEAETRDFFEIVVLGAVSEAYLRLAGVVGLTTALEIQQRGNGKYRVTLVADAYPGDPDTGVRYTSQWAGAHHVYNTRDRKKYPNDDLYYFEKDTFRTLWELSEPGSETEECFFRISETEYFHGERITDNSPGPEPLEEMPMYKPIPPQDLPPNAISGCTFNTVTIDTPIYLNWLFTRFIGRGGRTVRGHVQHLSQIIEGGISIFGDRYSAKAVAKYAVEKLGLSPRATPPPSPSPVPTDLPAVKTGDAEGLVQHSADKIHVRREHGRVDAVIVCTGLSTRFMGGVEDMSVYPIRGQTVLLRAPWVRTGITESGQKNEKGEEVVTYIIPRRSGDVVIGGTRVANDWYPHPREETTSEILTRALKLCPQLAPPEVRAIRPPQLGDLLSHVVGEGCGLRPARENGIRIESEWWDVQGKLDEHRTNGDLGDKEKVLVVYNYGHAGYGYQTSWGTARKAADLLEAGFKDI</sequence>
<dbReference type="InterPro" id="IPR023209">
    <property type="entry name" value="DAO"/>
</dbReference>
<gene>
    <name evidence="7" type="ORF">AGABI1DRAFT_108801</name>
</gene>
<proteinExistence type="inferred from homology"/>
<evidence type="ECO:0000313" key="7">
    <source>
        <dbReference type="EMBL" id="EKM76486.1"/>
    </source>
</evidence>
<dbReference type="InterPro" id="IPR006076">
    <property type="entry name" value="FAD-dep_OxRdtase"/>
</dbReference>
<dbReference type="Gene3D" id="3.40.50.720">
    <property type="entry name" value="NAD(P)-binding Rossmann-like Domain"/>
    <property type="match status" value="2"/>
</dbReference>
<dbReference type="Pfam" id="PF01266">
    <property type="entry name" value="DAO"/>
    <property type="match status" value="1"/>
</dbReference>
<dbReference type="GO" id="GO:0019478">
    <property type="term" value="P:D-amino acid catabolic process"/>
    <property type="evidence" value="ECO:0007669"/>
    <property type="project" value="TreeGrafter"/>
</dbReference>
<keyword evidence="3" id="KW-0285">Flavoprotein</keyword>
<feature type="domain" description="FAD dependent oxidoreductase" evidence="6">
    <location>
        <begin position="249"/>
        <end position="458"/>
    </location>
</feature>
<dbReference type="HOGENOM" id="CLU_034311_1_1_1"/>
<dbReference type="OrthoDB" id="2015447at2759"/>
<keyword evidence="8" id="KW-1185">Reference proteome</keyword>
<dbReference type="SUPFAM" id="SSF51971">
    <property type="entry name" value="Nucleotide-binding domain"/>
    <property type="match status" value="1"/>
</dbReference>
<dbReference type="PANTHER" id="PTHR11530">
    <property type="entry name" value="D-AMINO ACID OXIDASE"/>
    <property type="match status" value="1"/>
</dbReference>